<gene>
    <name evidence="5" type="primary">cat</name>
    <name evidence="5" type="ORF">PORUE0001_0506</name>
</gene>
<dbReference type="PANTHER" id="PTHR21432">
    <property type="entry name" value="ACETYL-COA HYDROLASE-RELATED"/>
    <property type="match status" value="1"/>
</dbReference>
<dbReference type="RefSeq" id="WP_007366077.1">
    <property type="nucleotide sequence ID" value="NZ_ACLR01000220.1"/>
</dbReference>
<dbReference type="InterPro" id="IPR003702">
    <property type="entry name" value="ActCoA_hydro_N"/>
</dbReference>
<keyword evidence="6" id="KW-1185">Reference proteome</keyword>
<evidence type="ECO:0000259" key="4">
    <source>
        <dbReference type="Pfam" id="PF13336"/>
    </source>
</evidence>
<proteinExistence type="inferred from homology"/>
<dbReference type="OrthoDB" id="9801795at2"/>
<keyword evidence="2 5" id="KW-0808">Transferase</keyword>
<dbReference type="Gene3D" id="3.40.1080.10">
    <property type="entry name" value="Glutaconate Coenzyme A-transferase"/>
    <property type="match status" value="1"/>
</dbReference>
<evidence type="ECO:0000259" key="3">
    <source>
        <dbReference type="Pfam" id="PF02550"/>
    </source>
</evidence>
<dbReference type="Gene3D" id="3.30.750.70">
    <property type="entry name" value="4-hydroxybutyrate coenzyme like domains"/>
    <property type="match status" value="1"/>
</dbReference>
<dbReference type="Proteomes" id="UP000003303">
    <property type="component" value="Unassembled WGS sequence"/>
</dbReference>
<dbReference type="STRING" id="596327.PORUE0001_0506"/>
<protein>
    <submittedName>
        <fullName evidence="5">4-hydroxybutyrate coenzyme A transferase</fullName>
        <ecNumber evidence="5">2.8.3.-</ecNumber>
    </submittedName>
</protein>
<organism evidence="5 6">
    <name type="scientific">Porphyromonas uenonis 60-3</name>
    <dbReference type="NCBI Taxonomy" id="596327"/>
    <lineage>
        <taxon>Bacteria</taxon>
        <taxon>Pseudomonadati</taxon>
        <taxon>Bacteroidota</taxon>
        <taxon>Bacteroidia</taxon>
        <taxon>Bacteroidales</taxon>
        <taxon>Porphyromonadaceae</taxon>
        <taxon>Porphyromonas</taxon>
    </lineage>
</organism>
<evidence type="ECO:0000313" key="5">
    <source>
        <dbReference type="EMBL" id="EEK16059.1"/>
    </source>
</evidence>
<dbReference type="Gene3D" id="3.40.1080.20">
    <property type="entry name" value="Acetyl-CoA hydrolase/transferase C-terminal domain"/>
    <property type="match status" value="1"/>
</dbReference>
<dbReference type="InterPro" id="IPR037171">
    <property type="entry name" value="NagB/RpiA_transferase-like"/>
</dbReference>
<dbReference type="Pfam" id="PF13336">
    <property type="entry name" value="AcetylCoA_hyd_C"/>
    <property type="match status" value="1"/>
</dbReference>
<name>C2MDZ9_9PORP</name>
<dbReference type="GO" id="GO:0008775">
    <property type="term" value="F:acetate CoA-transferase activity"/>
    <property type="evidence" value="ECO:0007669"/>
    <property type="project" value="InterPro"/>
</dbReference>
<dbReference type="EC" id="2.8.3.-" evidence="5"/>
<evidence type="ECO:0000256" key="2">
    <source>
        <dbReference type="ARBA" id="ARBA00022679"/>
    </source>
</evidence>
<dbReference type="GO" id="GO:0006083">
    <property type="term" value="P:acetate metabolic process"/>
    <property type="evidence" value="ECO:0007669"/>
    <property type="project" value="InterPro"/>
</dbReference>
<accession>C2MDZ9</accession>
<dbReference type="InterPro" id="IPR046433">
    <property type="entry name" value="ActCoA_hydro"/>
</dbReference>
<dbReference type="InterPro" id="IPR026888">
    <property type="entry name" value="AcetylCoA_hyd_C"/>
</dbReference>
<evidence type="ECO:0000256" key="1">
    <source>
        <dbReference type="ARBA" id="ARBA00009632"/>
    </source>
</evidence>
<feature type="domain" description="Acetyl-CoA hydrolase/transferase N-terminal" evidence="3">
    <location>
        <begin position="71"/>
        <end position="185"/>
    </location>
</feature>
<reference evidence="5 6" key="1">
    <citation type="submission" date="2009-04" db="EMBL/GenBank/DDBJ databases">
        <authorList>
            <person name="Sebastian Y."/>
            <person name="Madupu R."/>
            <person name="Durkin A.S."/>
            <person name="Torralba M."/>
            <person name="Methe B."/>
            <person name="Sutton G.G."/>
            <person name="Strausberg R.L."/>
            <person name="Nelson K.E."/>
        </authorList>
    </citation>
    <scope>NUCLEOTIDE SEQUENCE [LARGE SCALE GENOMIC DNA]</scope>
    <source>
        <strain evidence="5 6">60-3</strain>
    </source>
</reference>
<dbReference type="eggNOG" id="COG0427">
    <property type="taxonomic scope" value="Bacteria"/>
</dbReference>
<dbReference type="SUPFAM" id="SSF100950">
    <property type="entry name" value="NagB/RpiA/CoA transferase-like"/>
    <property type="match status" value="2"/>
</dbReference>
<dbReference type="EMBL" id="ACLR01000220">
    <property type="protein sequence ID" value="EEK16059.1"/>
    <property type="molecule type" value="Genomic_DNA"/>
</dbReference>
<evidence type="ECO:0000313" key="6">
    <source>
        <dbReference type="Proteomes" id="UP000003303"/>
    </source>
</evidence>
<dbReference type="AlphaFoldDB" id="C2MDZ9"/>
<dbReference type="InterPro" id="IPR038460">
    <property type="entry name" value="AcetylCoA_hyd_C_sf"/>
</dbReference>
<dbReference type="Pfam" id="PF02550">
    <property type="entry name" value="AcetylCoA_hydro"/>
    <property type="match status" value="1"/>
</dbReference>
<comment type="caution">
    <text evidence="5">The sequence shown here is derived from an EMBL/GenBank/DDBJ whole genome shotgun (WGS) entry which is preliminary data.</text>
</comment>
<feature type="domain" description="Acetyl-CoA hydrolase/transferase C-terminal" evidence="4">
    <location>
        <begin position="277"/>
        <end position="429"/>
    </location>
</feature>
<comment type="similarity">
    <text evidence="1">Belongs to the acetyl-CoA hydrolase/transferase family.</text>
</comment>
<dbReference type="PANTHER" id="PTHR21432:SF20">
    <property type="entry name" value="ACETYL-COA HYDROLASE"/>
    <property type="match status" value="1"/>
</dbReference>
<sequence>MQKNQDWKSYYQSHLTTPLEALKKELTEGCNIVVGHAAAAPDTTLKSMMEHVAELPAGNIFHVLYYGAGYQFTPEIAKNFNLKINFLESNARKACRAGLVDFFPCHFHEVPGLFTDGFYPVDVAIVQLTRPNEEGYCSFSLSCDYTKPATDAARVVIAEVNDQLPFIGGDNLIHVTKLDHIIEVSTAVPEVPPAVPGEIERKIGEICASMIKDGDTLQLGIGAIPDAVLSNLKDRKDLGIHSEMITDGVMKLMREGVITGKRKTRNPNKVVTAFAMGTKELYDFFDHNEDVEMYPVSYTNDPFVVASIDNMVSINSCLEIDLLGQVNAESIGYSMLSGSGGQVDFMRGARRSKGGRSILAFASTAKGGEISRIVPILAEGAAITTGRNDVDYVITEYGVARLRGKTARERAEALIGIAHPKFREMLQEAVVQRWGE</sequence>